<keyword evidence="2" id="KW-1185">Reference proteome</keyword>
<protein>
    <recommendedName>
        <fullName evidence="3">Dihydroneopterin aldolase</fullName>
    </recommendedName>
</protein>
<dbReference type="InterPro" id="IPR006156">
    <property type="entry name" value="Dihydroneopterin_aldolase"/>
</dbReference>
<dbReference type="InterPro" id="IPR043133">
    <property type="entry name" value="GTP-CH-I_C/QueF"/>
</dbReference>
<dbReference type="SUPFAM" id="SSF55620">
    <property type="entry name" value="Tetrahydrobiopterin biosynthesis enzymes-like"/>
    <property type="match status" value="1"/>
</dbReference>
<evidence type="ECO:0008006" key="3">
    <source>
        <dbReference type="Google" id="ProtNLM"/>
    </source>
</evidence>
<proteinExistence type="predicted"/>
<sequence length="124" mass="14208">NCDTIKEDKLVLSGLKFHGYHGVKVEERKLGQKFLIGMPGWISEQLVNLTTYQILSAIPKSTEKLWRDLLRIFWSQWLNSLLLQPWLSASRFLLFVGKPHVAVQGPVDYLGVKVIIFRSINAKS</sequence>
<dbReference type="AlphaFoldDB" id="A0AA88VPX3"/>
<dbReference type="GO" id="GO:0006760">
    <property type="term" value="P:folic acid-containing compound metabolic process"/>
    <property type="evidence" value="ECO:0007669"/>
    <property type="project" value="InterPro"/>
</dbReference>
<feature type="non-terminal residue" evidence="1">
    <location>
        <position position="1"/>
    </location>
</feature>
<name>A0AA88VPX3_9ASTE</name>
<dbReference type="EMBL" id="JAVXUP010001416">
    <property type="protein sequence ID" value="KAK3011888.1"/>
    <property type="molecule type" value="Genomic_DNA"/>
</dbReference>
<evidence type="ECO:0000313" key="1">
    <source>
        <dbReference type="EMBL" id="KAK3011888.1"/>
    </source>
</evidence>
<gene>
    <name evidence="1" type="ORF">RJ639_012914</name>
</gene>
<organism evidence="1 2">
    <name type="scientific">Escallonia herrerae</name>
    <dbReference type="NCBI Taxonomy" id="1293975"/>
    <lineage>
        <taxon>Eukaryota</taxon>
        <taxon>Viridiplantae</taxon>
        <taxon>Streptophyta</taxon>
        <taxon>Embryophyta</taxon>
        <taxon>Tracheophyta</taxon>
        <taxon>Spermatophyta</taxon>
        <taxon>Magnoliopsida</taxon>
        <taxon>eudicotyledons</taxon>
        <taxon>Gunneridae</taxon>
        <taxon>Pentapetalae</taxon>
        <taxon>asterids</taxon>
        <taxon>campanulids</taxon>
        <taxon>Escalloniales</taxon>
        <taxon>Escalloniaceae</taxon>
        <taxon>Escallonia</taxon>
    </lineage>
</organism>
<dbReference type="GO" id="GO:0004150">
    <property type="term" value="F:dihydroneopterin aldolase activity"/>
    <property type="evidence" value="ECO:0007669"/>
    <property type="project" value="InterPro"/>
</dbReference>
<accession>A0AA88VPX3</accession>
<dbReference type="Gene3D" id="3.30.1130.10">
    <property type="match status" value="1"/>
</dbReference>
<reference evidence="1" key="1">
    <citation type="submission" date="2022-12" db="EMBL/GenBank/DDBJ databases">
        <title>Draft genome assemblies for two species of Escallonia (Escalloniales).</title>
        <authorList>
            <person name="Chanderbali A."/>
            <person name="Dervinis C."/>
            <person name="Anghel I."/>
            <person name="Soltis D."/>
            <person name="Soltis P."/>
            <person name="Zapata F."/>
        </authorList>
    </citation>
    <scope>NUCLEOTIDE SEQUENCE</scope>
    <source>
        <strain evidence="1">UCBG64.0493</strain>
        <tissue evidence="1">Leaf</tissue>
    </source>
</reference>
<evidence type="ECO:0000313" key="2">
    <source>
        <dbReference type="Proteomes" id="UP001188597"/>
    </source>
</evidence>
<dbReference type="Proteomes" id="UP001188597">
    <property type="component" value="Unassembled WGS sequence"/>
</dbReference>
<dbReference type="GO" id="GO:0005737">
    <property type="term" value="C:cytoplasm"/>
    <property type="evidence" value="ECO:0007669"/>
    <property type="project" value="TreeGrafter"/>
</dbReference>
<dbReference type="PANTHER" id="PTHR42844">
    <property type="entry name" value="DIHYDRONEOPTERIN ALDOLASE 1-RELATED"/>
    <property type="match status" value="1"/>
</dbReference>
<comment type="caution">
    <text evidence="1">The sequence shown here is derived from an EMBL/GenBank/DDBJ whole genome shotgun (WGS) entry which is preliminary data.</text>
</comment>
<dbReference type="PANTHER" id="PTHR42844:SF1">
    <property type="entry name" value="DIHYDRONEOPTERIN ALDOLASE 1-RELATED"/>
    <property type="match status" value="1"/>
</dbReference>